<dbReference type="RefSeq" id="WP_261805172.1">
    <property type="nucleotide sequence ID" value="NZ_AP024523.1"/>
</dbReference>
<accession>A0ABN6KKF9</accession>
<keyword evidence="2" id="KW-1185">Reference proteome</keyword>
<gene>
    <name evidence="1" type="ORF">STYK_04580</name>
</gene>
<evidence type="ECO:0000313" key="2">
    <source>
        <dbReference type="Proteomes" id="UP001060027"/>
    </source>
</evidence>
<dbReference type="EMBL" id="AP024523">
    <property type="protein sequence ID" value="BDB08644.1"/>
    <property type="molecule type" value="Genomic_DNA"/>
</dbReference>
<sequence>MASKQILVEGMTEQEIRDMFNKYRVATINFIKPYKDKLIVNFEYLWERNTKNYPYFSRTLDYFLKESNKKYLQHLYNRLWTEAEQENFGGSRILFKLDGKSYQIVSKINLPDGDYIPLSPITIIDIFETDTYLVDKEYQLTDEEVMQDIFGQTESNVERQLKEVLIGIFETDYKDEQTFEEFADGWDFWIDKDGEILVEGRGMKPIDGVEKIGYADNGEVYAY</sequence>
<name>A0ABN6KKF9_9STRE</name>
<dbReference type="Proteomes" id="UP001060027">
    <property type="component" value="Chromosome"/>
</dbReference>
<proteinExistence type="predicted"/>
<evidence type="ECO:0000313" key="1">
    <source>
        <dbReference type="EMBL" id="BDB08644.1"/>
    </source>
</evidence>
<reference evidence="1" key="1">
    <citation type="journal article" date="2022" name="J Glob Antimicrob Resist">
        <title>Identification and characterisation of a novel multidrug-resistant streptococcus, Streptococcus toyakuensis sp. nov., from a blood sample.</title>
        <authorList>
            <person name="Wajima T."/>
            <person name="Hagimoto A."/>
            <person name="Tanaka E."/>
            <person name="Kawamura Y."/>
            <person name="Nakaminami H."/>
        </authorList>
    </citation>
    <scope>NUCLEOTIDE SEQUENCE</scope>
    <source>
        <strain evidence="1">TP1632</strain>
    </source>
</reference>
<organism evidence="1 2">
    <name type="scientific">Streptococcus toyakuensis</name>
    <dbReference type="NCBI Taxonomy" id="2819619"/>
    <lineage>
        <taxon>Bacteria</taxon>
        <taxon>Bacillati</taxon>
        <taxon>Bacillota</taxon>
        <taxon>Bacilli</taxon>
        <taxon>Lactobacillales</taxon>
        <taxon>Streptococcaceae</taxon>
        <taxon>Streptococcus</taxon>
        <taxon>Streptococcus mitis group</taxon>
    </lineage>
</organism>
<protein>
    <submittedName>
        <fullName evidence="1">Uncharacterized protein</fullName>
    </submittedName>
</protein>